<evidence type="ECO:0000256" key="1">
    <source>
        <dbReference type="SAM" id="MobiDB-lite"/>
    </source>
</evidence>
<comment type="caution">
    <text evidence="2">The sequence shown here is derived from an EMBL/GenBank/DDBJ whole genome shotgun (WGS) entry which is preliminary data.</text>
</comment>
<proteinExistence type="predicted"/>
<dbReference type="OrthoDB" id="4935829at2759"/>
<accession>A0A0B4H9W5</accession>
<dbReference type="Proteomes" id="UP000031192">
    <property type="component" value="Unassembled WGS sequence"/>
</dbReference>
<feature type="compositionally biased region" description="Basic residues" evidence="1">
    <location>
        <begin position="194"/>
        <end position="207"/>
    </location>
</feature>
<dbReference type="HOGENOM" id="CLU_918552_0_0_1"/>
<dbReference type="EMBL" id="AZNH01000021">
    <property type="protein sequence ID" value="KID86566.1"/>
    <property type="molecule type" value="Genomic_DNA"/>
</dbReference>
<feature type="region of interest" description="Disordered" evidence="1">
    <location>
        <begin position="1"/>
        <end position="34"/>
    </location>
</feature>
<feature type="compositionally biased region" description="Polar residues" evidence="1">
    <location>
        <begin position="213"/>
        <end position="224"/>
    </location>
</feature>
<protein>
    <submittedName>
        <fullName evidence="2">Uncharacterized protein</fullName>
    </submittedName>
</protein>
<gene>
    <name evidence="2" type="ORF">MGU_06378</name>
</gene>
<organism evidence="2 3">
    <name type="scientific">Metarhizium guizhouense (strain ARSEF 977)</name>
    <dbReference type="NCBI Taxonomy" id="1276136"/>
    <lineage>
        <taxon>Eukaryota</taxon>
        <taxon>Fungi</taxon>
        <taxon>Dikarya</taxon>
        <taxon>Ascomycota</taxon>
        <taxon>Pezizomycotina</taxon>
        <taxon>Sordariomycetes</taxon>
        <taxon>Hypocreomycetidae</taxon>
        <taxon>Hypocreales</taxon>
        <taxon>Clavicipitaceae</taxon>
        <taxon>Metarhizium</taxon>
    </lineage>
</organism>
<sequence>MQNQANRGLQREAISAPGAKKMTMLPPWSPDQDEVGRSWKESVKCRDHYFSGNLDDVDGSLTVSRRPMMDAYCLFFLGIGGRNTVQELRKAAEKRTGDMYIRRGFNAVYHEEFEFFVDKLTWEKYFGRWGETRKVRWPWPTTVNSLKAGGLSLTYDRLLEASRQDNPSVSLSTPMEQSIASEKANTPQVETQPKSRHRLSSRKRHRVAASSEEAGSSNTGSGQITPADDLLTQVSYQKLEESLASINARLLQIEAYPKDSRPSSSRHTIPSAPEDVRRIMCDEGYPELIEYLVEAEKRRNKPAK</sequence>
<feature type="compositionally biased region" description="Polar residues" evidence="1">
    <location>
        <begin position="164"/>
        <end position="192"/>
    </location>
</feature>
<reference evidence="2 3" key="1">
    <citation type="journal article" date="2014" name="Proc. Natl. Acad. Sci. U.S.A.">
        <title>Trajectory and genomic determinants of fungal-pathogen speciation and host adaptation.</title>
        <authorList>
            <person name="Hu X."/>
            <person name="Xiao G."/>
            <person name="Zheng P."/>
            <person name="Shang Y."/>
            <person name="Su Y."/>
            <person name="Zhang X."/>
            <person name="Liu X."/>
            <person name="Zhan S."/>
            <person name="St Leger R.J."/>
            <person name="Wang C."/>
        </authorList>
    </citation>
    <scope>NUCLEOTIDE SEQUENCE [LARGE SCALE GENOMIC DNA]</scope>
    <source>
        <strain evidence="2 3">ARSEF 977</strain>
    </source>
</reference>
<evidence type="ECO:0000313" key="3">
    <source>
        <dbReference type="Proteomes" id="UP000031192"/>
    </source>
</evidence>
<keyword evidence="3" id="KW-1185">Reference proteome</keyword>
<name>A0A0B4H9W5_METGA</name>
<feature type="region of interest" description="Disordered" evidence="1">
    <location>
        <begin position="164"/>
        <end position="226"/>
    </location>
</feature>
<evidence type="ECO:0000313" key="2">
    <source>
        <dbReference type="EMBL" id="KID86566.1"/>
    </source>
</evidence>
<dbReference type="AlphaFoldDB" id="A0A0B4H9W5"/>